<dbReference type="EMBL" id="BMJB01000002">
    <property type="protein sequence ID" value="GGA74314.1"/>
    <property type="molecule type" value="Genomic_DNA"/>
</dbReference>
<feature type="signal peptide" evidence="1">
    <location>
        <begin position="1"/>
        <end position="26"/>
    </location>
</feature>
<dbReference type="Proteomes" id="UP000648801">
    <property type="component" value="Unassembled WGS sequence"/>
</dbReference>
<protein>
    <submittedName>
        <fullName evidence="2">Uncharacterized protein</fullName>
    </submittedName>
</protein>
<name>A0A916RWN3_9BACT</name>
<evidence type="ECO:0000313" key="2">
    <source>
        <dbReference type="EMBL" id="GGA74314.1"/>
    </source>
</evidence>
<reference evidence="2" key="1">
    <citation type="journal article" date="2014" name="Int. J. Syst. Evol. Microbiol.">
        <title>Complete genome sequence of Corynebacterium casei LMG S-19264T (=DSM 44701T), isolated from a smear-ripened cheese.</title>
        <authorList>
            <consortium name="US DOE Joint Genome Institute (JGI-PGF)"/>
            <person name="Walter F."/>
            <person name="Albersmeier A."/>
            <person name="Kalinowski J."/>
            <person name="Ruckert C."/>
        </authorList>
    </citation>
    <scope>NUCLEOTIDE SEQUENCE</scope>
    <source>
        <strain evidence="2">CGMCC 1.15447</strain>
    </source>
</reference>
<reference evidence="2" key="2">
    <citation type="submission" date="2020-09" db="EMBL/GenBank/DDBJ databases">
        <authorList>
            <person name="Sun Q."/>
            <person name="Zhou Y."/>
        </authorList>
    </citation>
    <scope>NUCLEOTIDE SEQUENCE</scope>
    <source>
        <strain evidence="2">CGMCC 1.15447</strain>
    </source>
</reference>
<comment type="caution">
    <text evidence="2">The sequence shown here is derived from an EMBL/GenBank/DDBJ whole genome shotgun (WGS) entry which is preliminary data.</text>
</comment>
<keyword evidence="3" id="KW-1185">Reference proteome</keyword>
<evidence type="ECO:0000313" key="3">
    <source>
        <dbReference type="Proteomes" id="UP000648801"/>
    </source>
</evidence>
<gene>
    <name evidence="2" type="ORF">GCM10011507_27130</name>
</gene>
<dbReference type="AlphaFoldDB" id="A0A916RWN3"/>
<proteinExistence type="predicted"/>
<evidence type="ECO:0000256" key="1">
    <source>
        <dbReference type="SAM" id="SignalP"/>
    </source>
</evidence>
<accession>A0A916RWN3</accession>
<keyword evidence="1" id="KW-0732">Signal</keyword>
<feature type="chain" id="PRO_5036802484" evidence="1">
    <location>
        <begin position="27"/>
        <end position="240"/>
    </location>
</feature>
<organism evidence="2 3">
    <name type="scientific">Edaphobacter acidisoli</name>
    <dbReference type="NCBI Taxonomy" id="2040573"/>
    <lineage>
        <taxon>Bacteria</taxon>
        <taxon>Pseudomonadati</taxon>
        <taxon>Acidobacteriota</taxon>
        <taxon>Terriglobia</taxon>
        <taxon>Terriglobales</taxon>
        <taxon>Acidobacteriaceae</taxon>
        <taxon>Edaphobacter</taxon>
    </lineage>
</organism>
<sequence length="240" mass="25530">MVLFATRFARTLLLGLTIPIASLGYAQSVSSSASPSADSALPNAPTPATRRAPWYGMTISPDETAPRLTIFDKALGGLRDSVYPPSQVAWIASAGWSQLINRSPNYGTDKGAFGQRLGASAVRDISETVFSKSVFAPVFHEDPRYYRMGPGHGIIQRGVYAATRVFVTRTDEGRATPNYALLVGHAGGAALTVTYYPARNTSFGGVSRTFATSLGGAALGFVADEFLDDVLHAVHLKKAE</sequence>